<dbReference type="GO" id="GO:0005737">
    <property type="term" value="C:cytoplasm"/>
    <property type="evidence" value="ECO:0007669"/>
    <property type="project" value="TreeGrafter"/>
</dbReference>
<dbReference type="OrthoDB" id="10254713at2759"/>
<comment type="subcellular location">
    <subcellularLocation>
        <location evidence="2">Cell projection</location>
    </subcellularLocation>
    <subcellularLocation>
        <location evidence="1">Cytoplasm</location>
        <location evidence="1">Cytoskeleton</location>
    </subcellularLocation>
</comment>
<dbReference type="GO" id="GO:0044782">
    <property type="term" value="P:cilium organization"/>
    <property type="evidence" value="ECO:0007669"/>
    <property type="project" value="TreeGrafter"/>
</dbReference>
<dbReference type="EMBL" id="KI913165">
    <property type="protein sequence ID" value="ETV70532.1"/>
    <property type="molecule type" value="Genomic_DNA"/>
</dbReference>
<feature type="coiled-coil region" evidence="6">
    <location>
        <begin position="290"/>
        <end position="355"/>
    </location>
</feature>
<dbReference type="GeneID" id="20815918"/>
<dbReference type="Proteomes" id="UP000284702">
    <property type="component" value="Unassembled WGS sequence"/>
</dbReference>
<feature type="coiled-coil region" evidence="6">
    <location>
        <begin position="168"/>
        <end position="220"/>
    </location>
</feature>
<keyword evidence="3" id="KW-0963">Cytoplasm</keyword>
<evidence type="ECO:0008006" key="11">
    <source>
        <dbReference type="Google" id="ProtNLM"/>
    </source>
</evidence>
<sequence length="397" mass="45635">MKSAPAPTSGHRLSPIEATRASAIIEETIEKLSFLGSITPDILQHREELSQVVGDEISRIIQDQRRLEAKYESLISQRSVLKGLANKSKFKENQREIQEVSRALRESTRSLCRNLKDNPNFGGNLLKIQYERQALVDLLDETKRELKMCTYDSLVTYVTEGKNAADKAADLIETEKEAVEEVRRLTTELAREKIEHTRDVAEQKAAIAVLKEQLLQVKSKTQIDIRYARNEAKAKTASTSRLYQQLIAEQRDKISVLATQCDTETRVHDETVTFLRGKHERLTHEFTHWTDKYESDVAAKQKELARLTDERAANLIKLEGLQKRWVEEVELQKNKETEKRRLKELDLLKRDEEKKQLIAIRKIQIAYRTHKALLDEKKNAADTGKKKKGGKKGGKKK</sequence>
<dbReference type="EMBL" id="MZMZ02005637">
    <property type="protein sequence ID" value="RQM13935.1"/>
    <property type="molecule type" value="Genomic_DNA"/>
</dbReference>
<evidence type="ECO:0000313" key="10">
    <source>
        <dbReference type="Proteomes" id="UP000284702"/>
    </source>
</evidence>
<feature type="region of interest" description="Disordered" evidence="7">
    <location>
        <begin position="374"/>
        <end position="397"/>
    </location>
</feature>
<dbReference type="InterPro" id="IPR042618">
    <property type="entry name" value="IQCG"/>
</dbReference>
<dbReference type="PANTHER" id="PTHR14871">
    <property type="entry name" value="DYNEIN REGULATORY COMPLEX PROTEIN 9"/>
    <property type="match status" value="1"/>
</dbReference>
<evidence type="ECO:0000256" key="3">
    <source>
        <dbReference type="ARBA" id="ARBA00022490"/>
    </source>
</evidence>
<dbReference type="GO" id="GO:0031514">
    <property type="term" value="C:motile cilium"/>
    <property type="evidence" value="ECO:0007669"/>
    <property type="project" value="TreeGrafter"/>
</dbReference>
<evidence type="ECO:0000256" key="5">
    <source>
        <dbReference type="ARBA" id="ARBA00023273"/>
    </source>
</evidence>
<evidence type="ECO:0000256" key="6">
    <source>
        <dbReference type="SAM" id="Coils"/>
    </source>
</evidence>
<evidence type="ECO:0000256" key="4">
    <source>
        <dbReference type="ARBA" id="ARBA00023212"/>
    </source>
</evidence>
<keyword evidence="4" id="KW-0206">Cytoskeleton</keyword>
<reference evidence="9 10" key="2">
    <citation type="submission" date="2018-07" db="EMBL/GenBank/DDBJ databases">
        <title>Annotation of Aphanomyces astaci genome assembly.</title>
        <authorList>
            <person name="Studholme D.J."/>
        </authorList>
    </citation>
    <scope>NUCLEOTIDE SEQUENCE [LARGE SCALE GENOMIC DNA]</scope>
    <source>
        <strain evidence="9">Pc</strain>
    </source>
</reference>
<keyword evidence="10" id="KW-1185">Reference proteome</keyword>
<keyword evidence="6" id="KW-0175">Coiled coil</keyword>
<dbReference type="GO" id="GO:0005856">
    <property type="term" value="C:cytoskeleton"/>
    <property type="evidence" value="ECO:0007669"/>
    <property type="project" value="UniProtKB-SubCell"/>
</dbReference>
<evidence type="ECO:0000256" key="2">
    <source>
        <dbReference type="ARBA" id="ARBA00004316"/>
    </source>
</evidence>
<proteinExistence type="predicted"/>
<feature type="compositionally biased region" description="Basic residues" evidence="7">
    <location>
        <begin position="385"/>
        <end position="397"/>
    </location>
</feature>
<name>W4FST6_APHAT</name>
<accession>W4FST6</accession>
<reference evidence="8" key="1">
    <citation type="submission" date="2013-12" db="EMBL/GenBank/DDBJ databases">
        <title>The Genome Sequence of Aphanomyces astaci APO3.</title>
        <authorList>
            <consortium name="The Broad Institute Genomics Platform"/>
            <person name="Russ C."/>
            <person name="Tyler B."/>
            <person name="van West P."/>
            <person name="Dieguez-Uribeondo J."/>
            <person name="Young S.K."/>
            <person name="Zeng Q."/>
            <person name="Gargeya S."/>
            <person name="Fitzgerald M."/>
            <person name="Abouelleil A."/>
            <person name="Alvarado L."/>
            <person name="Chapman S.B."/>
            <person name="Gainer-Dewar J."/>
            <person name="Goldberg J."/>
            <person name="Griggs A."/>
            <person name="Gujja S."/>
            <person name="Hansen M."/>
            <person name="Howarth C."/>
            <person name="Imamovic A."/>
            <person name="Ireland A."/>
            <person name="Larimer J."/>
            <person name="McCowan C."/>
            <person name="Murphy C."/>
            <person name="Pearson M."/>
            <person name="Poon T.W."/>
            <person name="Priest M."/>
            <person name="Roberts A."/>
            <person name="Saif S."/>
            <person name="Shea T."/>
            <person name="Sykes S."/>
            <person name="Wortman J."/>
            <person name="Nusbaum C."/>
            <person name="Birren B."/>
        </authorList>
    </citation>
    <scope>NUCLEOTIDE SEQUENCE [LARGE SCALE GENOMIC DNA]</scope>
    <source>
        <strain evidence="8">APO3</strain>
    </source>
</reference>
<dbReference type="RefSeq" id="XP_009839915.1">
    <property type="nucleotide sequence ID" value="XM_009841613.1"/>
</dbReference>
<feature type="compositionally biased region" description="Basic and acidic residues" evidence="7">
    <location>
        <begin position="374"/>
        <end position="384"/>
    </location>
</feature>
<evidence type="ECO:0000313" key="8">
    <source>
        <dbReference type="EMBL" id="ETV70532.1"/>
    </source>
</evidence>
<evidence type="ECO:0000313" key="9">
    <source>
        <dbReference type="EMBL" id="RQM13935.1"/>
    </source>
</evidence>
<keyword evidence="5" id="KW-0966">Cell projection</keyword>
<gene>
    <name evidence="9" type="ORF">B5M09_003826</name>
    <name evidence="8" type="ORF">H257_13922</name>
</gene>
<evidence type="ECO:0000256" key="1">
    <source>
        <dbReference type="ARBA" id="ARBA00004245"/>
    </source>
</evidence>
<evidence type="ECO:0000256" key="7">
    <source>
        <dbReference type="SAM" id="MobiDB-lite"/>
    </source>
</evidence>
<dbReference type="AlphaFoldDB" id="W4FST6"/>
<dbReference type="PANTHER" id="PTHR14871:SF1">
    <property type="entry name" value="DYNEIN REGULATORY COMPLEX PROTEIN 9"/>
    <property type="match status" value="1"/>
</dbReference>
<organism evidence="8">
    <name type="scientific">Aphanomyces astaci</name>
    <name type="common">Crayfish plague agent</name>
    <dbReference type="NCBI Taxonomy" id="112090"/>
    <lineage>
        <taxon>Eukaryota</taxon>
        <taxon>Sar</taxon>
        <taxon>Stramenopiles</taxon>
        <taxon>Oomycota</taxon>
        <taxon>Saprolegniomycetes</taxon>
        <taxon>Saprolegniales</taxon>
        <taxon>Verrucalvaceae</taxon>
        <taxon>Aphanomyces</taxon>
    </lineage>
</organism>
<dbReference type="VEuPathDB" id="FungiDB:H257_13922"/>
<protein>
    <recommendedName>
        <fullName evidence="11">Dynein regulatory complex protein 9</fullName>
    </recommendedName>
</protein>